<dbReference type="PANTHER" id="PTHR43273">
    <property type="entry name" value="ANAEROBIC SULFATASE-MATURATING ENZYME HOMOLOG ASLB-RELATED"/>
    <property type="match status" value="1"/>
</dbReference>
<keyword evidence="5" id="KW-0408">Iron</keyword>
<dbReference type="CDD" id="cd01335">
    <property type="entry name" value="Radical_SAM"/>
    <property type="match status" value="1"/>
</dbReference>
<dbReference type="SUPFAM" id="SSF102114">
    <property type="entry name" value="Radical SAM enzymes"/>
    <property type="match status" value="1"/>
</dbReference>
<dbReference type="NCBIfam" id="TIGR04085">
    <property type="entry name" value="rSAM_more_4Fe4S"/>
    <property type="match status" value="1"/>
</dbReference>
<dbReference type="SFLD" id="SFLDG01384">
    <property type="entry name" value="thioether_bond_formation_requi"/>
    <property type="match status" value="1"/>
</dbReference>
<keyword evidence="6" id="KW-0411">Iron-sulfur</keyword>
<evidence type="ECO:0000313" key="8">
    <source>
        <dbReference type="EMBL" id="AST58887.1"/>
    </source>
</evidence>
<dbReference type="InterPro" id="IPR047602">
    <property type="entry name" value="SPASM_CteB-like"/>
</dbReference>
<evidence type="ECO:0000313" key="9">
    <source>
        <dbReference type="EMBL" id="OXT06403.1"/>
    </source>
</evidence>
<dbReference type="EMBL" id="NKHD01000030">
    <property type="protein sequence ID" value="OXT06403.1"/>
    <property type="molecule type" value="Genomic_DNA"/>
</dbReference>
<reference evidence="8 10" key="1">
    <citation type="submission" date="2016-08" db="EMBL/GenBank/DDBJ databases">
        <title>A novel genetic cassette of butanologenic Thermoanaerobacterium thermosaccharolyticum that directly convert cellulose to butanol.</title>
        <authorList>
            <person name="Li T."/>
            <person name="He J."/>
        </authorList>
    </citation>
    <scope>NUCLEOTIDE SEQUENCE [LARGE SCALE GENOMIC DNA]</scope>
    <source>
        <strain evidence="8 10">TG57</strain>
    </source>
</reference>
<gene>
    <name evidence="9" type="primary">scfB</name>
    <name evidence="9" type="ORF">CE561_10620</name>
    <name evidence="8" type="ORF">Thert_03115</name>
</gene>
<dbReference type="InterPro" id="IPR024025">
    <property type="entry name" value="SCIFF_rSAM_maturase"/>
</dbReference>
<dbReference type="InterPro" id="IPR000385">
    <property type="entry name" value="MoaA_NifB_PqqE_Fe-S-bd_CS"/>
</dbReference>
<feature type="domain" description="Radical SAM core" evidence="7">
    <location>
        <begin position="90"/>
        <end position="320"/>
    </location>
</feature>
<accession>A0A231VE11</accession>
<dbReference type="Proteomes" id="UP000214975">
    <property type="component" value="Chromosome"/>
</dbReference>
<dbReference type="SFLD" id="SFLDG01067">
    <property type="entry name" value="SPASM/twitch_domain_containing"/>
    <property type="match status" value="1"/>
</dbReference>
<evidence type="ECO:0000256" key="1">
    <source>
        <dbReference type="ARBA" id="ARBA00001966"/>
    </source>
</evidence>
<dbReference type="InterPro" id="IPR013785">
    <property type="entry name" value="Aldolase_TIM"/>
</dbReference>
<dbReference type="Proteomes" id="UP000215301">
    <property type="component" value="Unassembled WGS sequence"/>
</dbReference>
<dbReference type="GO" id="GO:0051539">
    <property type="term" value="F:4 iron, 4 sulfur cluster binding"/>
    <property type="evidence" value="ECO:0007669"/>
    <property type="project" value="UniProtKB-KW"/>
</dbReference>
<sequence>MYSQIHKYKQLGMNIVVDPVSGSIHVVDDLTYEILDLYTENDFNTIVSLLKNKYSEDEIKDAYEEIESLRNKGLLYSEDVYKDLDINRTDSVIKAICLNVAHDCNLRCSYCFASTGDFKGGRKLMSYEVGKKAIDFLIKNSGNRKIVEVDFFGGEPLMNFEVVKKIVEYGREEAKKHGKTIKYTITTNGVLLDDEKVSYINENFSNVVLSLDGRKEINDGMRKRIDGSGSYDVIAPKIKNFVSKRGNKEHYVRGTFTAKNLDFTNDVLHLADMGIKEISVEPVVEKEDTDYSIKKEHMERILKEYDRLTEEYIKRIDEGRPFSFYHFKISLDNGPCIKKRLQGCGAGFEYAAITPDGEIYPCHQFVGNELYKLGSVDSGIENTQLQSQFMKSDIYKRKDCSECWARFYCSGGCFANNYNMNGDINKPYELSCEMQKKRFECAIAIKTYEILRRK</sequence>
<dbReference type="PROSITE" id="PS51918">
    <property type="entry name" value="RADICAL_SAM"/>
    <property type="match status" value="1"/>
</dbReference>
<dbReference type="InterPro" id="IPR007197">
    <property type="entry name" value="rSAM"/>
</dbReference>
<dbReference type="NCBIfam" id="TIGR03974">
    <property type="entry name" value="rSAM_six_Cys"/>
    <property type="match status" value="1"/>
</dbReference>
<dbReference type="GO" id="GO:0046872">
    <property type="term" value="F:metal ion binding"/>
    <property type="evidence" value="ECO:0007669"/>
    <property type="project" value="UniProtKB-KW"/>
</dbReference>
<dbReference type="SFLD" id="SFLDS00029">
    <property type="entry name" value="Radical_SAM"/>
    <property type="match status" value="1"/>
</dbReference>
<dbReference type="InterPro" id="IPR058240">
    <property type="entry name" value="rSAM_sf"/>
</dbReference>
<keyword evidence="3" id="KW-0949">S-adenosyl-L-methionine</keyword>
<evidence type="ECO:0000256" key="5">
    <source>
        <dbReference type="ARBA" id="ARBA00023004"/>
    </source>
</evidence>
<dbReference type="Gene3D" id="3.20.20.70">
    <property type="entry name" value="Aldolase class I"/>
    <property type="match status" value="1"/>
</dbReference>
<organism evidence="9 11">
    <name type="scientific">Thermoanaerobacterium thermosaccharolyticum</name>
    <name type="common">Clostridium thermosaccharolyticum</name>
    <dbReference type="NCBI Taxonomy" id="1517"/>
    <lineage>
        <taxon>Bacteria</taxon>
        <taxon>Bacillati</taxon>
        <taxon>Bacillota</taxon>
        <taxon>Clostridia</taxon>
        <taxon>Thermoanaerobacterales</taxon>
        <taxon>Thermoanaerobacteraceae</taxon>
        <taxon>Thermoanaerobacterium</taxon>
    </lineage>
</organism>
<dbReference type="InterPro" id="IPR023885">
    <property type="entry name" value="4Fe4S-binding_SPASM_dom"/>
</dbReference>
<reference evidence="9 11" key="2">
    <citation type="submission" date="2017-06" db="EMBL/GenBank/DDBJ databases">
        <title>Isolation and characterization of a thermophilic and butanogenic Thermoanaerobacterium thermosaccharolyticum M5 capable of efficient degradation of hemicellulose.</title>
        <authorList>
            <person name="Xin F."/>
            <person name="Jiang Y."/>
        </authorList>
    </citation>
    <scope>NUCLEOTIDE SEQUENCE [LARGE SCALE GENOMIC DNA]</scope>
    <source>
        <strain evidence="9 11">M5</strain>
    </source>
</reference>
<dbReference type="PANTHER" id="PTHR43273:SF8">
    <property type="entry name" value="RADICAL SAM DOMAIN PROTEIN"/>
    <property type="match status" value="1"/>
</dbReference>
<evidence type="ECO:0000313" key="10">
    <source>
        <dbReference type="Proteomes" id="UP000214975"/>
    </source>
</evidence>
<evidence type="ECO:0000256" key="3">
    <source>
        <dbReference type="ARBA" id="ARBA00022691"/>
    </source>
</evidence>
<evidence type="ECO:0000256" key="2">
    <source>
        <dbReference type="ARBA" id="ARBA00022485"/>
    </source>
</evidence>
<name>A0A231VE11_THETR</name>
<dbReference type="RefSeq" id="WP_015311723.1">
    <property type="nucleotide sequence ID" value="NZ_CP016893.1"/>
</dbReference>
<evidence type="ECO:0000256" key="6">
    <source>
        <dbReference type="ARBA" id="ARBA00023014"/>
    </source>
</evidence>
<keyword evidence="2" id="KW-0004">4Fe-4S</keyword>
<dbReference type="InterPro" id="IPR023867">
    <property type="entry name" value="Sulphatase_maturase_rSAM"/>
</dbReference>
<dbReference type="Pfam" id="PF13186">
    <property type="entry name" value="SPASM"/>
    <property type="match status" value="1"/>
</dbReference>
<dbReference type="AlphaFoldDB" id="A0A231VE11"/>
<dbReference type="EMBL" id="CP016893">
    <property type="protein sequence ID" value="AST58887.1"/>
    <property type="molecule type" value="Genomic_DNA"/>
</dbReference>
<dbReference type="GO" id="GO:0016491">
    <property type="term" value="F:oxidoreductase activity"/>
    <property type="evidence" value="ECO:0007669"/>
    <property type="project" value="InterPro"/>
</dbReference>
<dbReference type="SFLD" id="SFLDG01386">
    <property type="entry name" value="main_SPASM_domain-containing"/>
    <property type="match status" value="1"/>
</dbReference>
<dbReference type="Pfam" id="PF04055">
    <property type="entry name" value="Radical_SAM"/>
    <property type="match status" value="1"/>
</dbReference>
<evidence type="ECO:0000256" key="4">
    <source>
        <dbReference type="ARBA" id="ARBA00022723"/>
    </source>
</evidence>
<keyword evidence="4" id="KW-0479">Metal-binding</keyword>
<comment type="cofactor">
    <cofactor evidence="1">
        <name>[4Fe-4S] cluster</name>
        <dbReference type="ChEBI" id="CHEBI:49883"/>
    </cofactor>
</comment>
<evidence type="ECO:0000259" key="7">
    <source>
        <dbReference type="PROSITE" id="PS51918"/>
    </source>
</evidence>
<protein>
    <submittedName>
        <fullName evidence="8">Six-Cys-in-45 modification radical SAM protein</fullName>
    </submittedName>
    <submittedName>
        <fullName evidence="9">Thioether cross-link-forming SCIFF peptide maturase</fullName>
    </submittedName>
</protein>
<proteinExistence type="predicted"/>
<dbReference type="CDD" id="cd21124">
    <property type="entry name" value="SPASM_CteB-like"/>
    <property type="match status" value="1"/>
</dbReference>
<evidence type="ECO:0000313" key="11">
    <source>
        <dbReference type="Proteomes" id="UP000215301"/>
    </source>
</evidence>
<dbReference type="PROSITE" id="PS01305">
    <property type="entry name" value="MOAA_NIFB_PQQE"/>
    <property type="match status" value="1"/>
</dbReference>